<keyword evidence="1" id="KW-1133">Transmembrane helix</keyword>
<reference evidence="2" key="1">
    <citation type="submission" date="2022-06" db="EMBL/GenBank/DDBJ databases">
        <title>Aquibacillus sp. a new bacterium isolated from soil saline samples.</title>
        <authorList>
            <person name="Galisteo C."/>
            <person name="De La Haba R."/>
            <person name="Sanchez-Porro C."/>
            <person name="Ventosa A."/>
        </authorList>
    </citation>
    <scope>NUCLEOTIDE SEQUENCE</scope>
    <source>
        <strain evidence="2">3ASR75-11</strain>
    </source>
</reference>
<keyword evidence="1" id="KW-0812">Transmembrane</keyword>
<dbReference type="EMBL" id="JAMQKB010000001">
    <property type="protein sequence ID" value="MDC3423472.1"/>
    <property type="molecule type" value="Genomic_DNA"/>
</dbReference>
<protein>
    <submittedName>
        <fullName evidence="2">Uncharacterized protein</fullName>
    </submittedName>
</protein>
<comment type="caution">
    <text evidence="2">The sequence shown here is derived from an EMBL/GenBank/DDBJ whole genome shotgun (WGS) entry which is preliminary data.</text>
</comment>
<proteinExistence type="predicted"/>
<gene>
    <name evidence="2" type="ORF">NC797_02995</name>
</gene>
<accession>A0A9X4AKM4</accession>
<evidence type="ECO:0000256" key="1">
    <source>
        <dbReference type="SAM" id="Phobius"/>
    </source>
</evidence>
<keyword evidence="3" id="KW-1185">Reference proteome</keyword>
<dbReference type="RefSeq" id="WP_272435168.1">
    <property type="nucleotide sequence ID" value="NZ_JAMQKB010000001.1"/>
</dbReference>
<dbReference type="Proteomes" id="UP001145050">
    <property type="component" value="Unassembled WGS sequence"/>
</dbReference>
<keyword evidence="1" id="KW-0472">Membrane</keyword>
<evidence type="ECO:0000313" key="2">
    <source>
        <dbReference type="EMBL" id="MDC3423472.1"/>
    </source>
</evidence>
<sequence length="145" mass="16984">MNITEIIMTVIGSLIGSSVIASIISYLSTQHSSIRSHQAKYITEERQKWRKDVKEKIALFCSSDQIKELKEIKTFISLSLNPRDEEDKKIIDCMERFLIDRKEEDINELEKRVAFLLKHDWERAKKEVGIPHKNVDRSNFSCDED</sequence>
<dbReference type="AlphaFoldDB" id="A0A9X4AKM4"/>
<organism evidence="2 3">
    <name type="scientific">Terrihalobacillus insolitus</name>
    <dbReference type="NCBI Taxonomy" id="2950438"/>
    <lineage>
        <taxon>Bacteria</taxon>
        <taxon>Bacillati</taxon>
        <taxon>Bacillota</taxon>
        <taxon>Bacilli</taxon>
        <taxon>Bacillales</taxon>
        <taxon>Bacillaceae</taxon>
        <taxon>Terrihalobacillus</taxon>
    </lineage>
</organism>
<evidence type="ECO:0000313" key="3">
    <source>
        <dbReference type="Proteomes" id="UP001145050"/>
    </source>
</evidence>
<name>A0A9X4AKM4_9BACI</name>
<feature type="transmembrane region" description="Helical" evidence="1">
    <location>
        <begin position="6"/>
        <end position="27"/>
    </location>
</feature>